<sequence length="170" mass="19066">MLKKVLSFSIVSKYPSSQSHSPQEVFGTDVKLVQGKFTKNNPVVPIRTSQRGSRYKDENVLTGTDALEDNEPSALENSDVEEDYSGFLKITRDELAEITQHDEVLEMFFELTNSLLPEYVQKQIRVLPPESVLEFLVHKSSTAAPCGPDDLTLEPFEEALLTPQRGAKHT</sequence>
<dbReference type="Proteomes" id="UP000515908">
    <property type="component" value="Chromosome 14"/>
</dbReference>
<dbReference type="VEuPathDB" id="TriTrypDB:ADEAN_000712900"/>
<protein>
    <submittedName>
        <fullName evidence="1">Uncharacterized protein</fullName>
    </submittedName>
</protein>
<gene>
    <name evidence="1" type="ORF">ADEAN_000712900</name>
</gene>
<name>A0A7G2CID8_9TRYP</name>
<keyword evidence="2" id="KW-1185">Reference proteome</keyword>
<accession>A0A7G2CID8</accession>
<evidence type="ECO:0000313" key="2">
    <source>
        <dbReference type="Proteomes" id="UP000515908"/>
    </source>
</evidence>
<dbReference type="AlphaFoldDB" id="A0A7G2CID8"/>
<dbReference type="EMBL" id="LR877158">
    <property type="protein sequence ID" value="CAD2219620.1"/>
    <property type="molecule type" value="Genomic_DNA"/>
</dbReference>
<evidence type="ECO:0000313" key="1">
    <source>
        <dbReference type="EMBL" id="CAD2219620.1"/>
    </source>
</evidence>
<organism evidence="1 2">
    <name type="scientific">Angomonas deanei</name>
    <dbReference type="NCBI Taxonomy" id="59799"/>
    <lineage>
        <taxon>Eukaryota</taxon>
        <taxon>Discoba</taxon>
        <taxon>Euglenozoa</taxon>
        <taxon>Kinetoplastea</taxon>
        <taxon>Metakinetoplastina</taxon>
        <taxon>Trypanosomatida</taxon>
        <taxon>Trypanosomatidae</taxon>
        <taxon>Strigomonadinae</taxon>
        <taxon>Angomonas</taxon>
    </lineage>
</organism>
<reference evidence="1 2" key="1">
    <citation type="submission" date="2020-08" db="EMBL/GenBank/DDBJ databases">
        <authorList>
            <person name="Newling K."/>
            <person name="Davey J."/>
            <person name="Forrester S."/>
        </authorList>
    </citation>
    <scope>NUCLEOTIDE SEQUENCE [LARGE SCALE GENOMIC DNA]</scope>
    <source>
        <strain evidence="2">Crithidia deanei Carvalho (ATCC PRA-265)</strain>
    </source>
</reference>
<proteinExistence type="predicted"/>